<feature type="compositionally biased region" description="Basic and acidic residues" evidence="1">
    <location>
        <begin position="221"/>
        <end position="242"/>
    </location>
</feature>
<reference evidence="2 3" key="1">
    <citation type="submission" date="2023-09" db="EMBL/GenBank/DDBJ databases">
        <authorList>
            <person name="Wang M."/>
        </authorList>
    </citation>
    <scope>NUCLEOTIDE SEQUENCE [LARGE SCALE GENOMIC DNA]</scope>
    <source>
        <strain evidence="2">GT-2023</strain>
        <tissue evidence="2">Liver</tissue>
    </source>
</reference>
<proteinExistence type="predicted"/>
<protein>
    <recommendedName>
        <fullName evidence="4">CCHC-type domain-containing protein</fullName>
    </recommendedName>
</protein>
<keyword evidence="3" id="KW-1185">Reference proteome</keyword>
<sequence length="434" mass="47722">MPSDSDGFATLTARHGCKCLPDETITVEDCLIAIGSEIGARNILSASRMNKAVVVFVREESMVHHLVEVGLSVGDVFLPVLPLSSPSKKVTLSNVPPFISNDSLERLLSRYGKIMMQIKMIPLGVKNPDLKHVMSFRRQTAMILNAEYQHLDVSAKLTLAGKDYTIFISTESMKCFSCGVYGHTKLKCTNNKVIEQNETETETETPSVREAPALVNGDQDGSDKTDQRDEMDSLSKDAENPNKDAAISHTENAAKCSVNANACTHVHSAASGGSETVAVGNSDSLPGKPGELVGVGVLRDSQAPFDPLQADVDQLSERGESQSMDKSSDSEESDVGDYFTDVSSQGSVAEKKCSSQMKPPFYTVQQINDFLNDTFNQRRPKLEQYFTDLQLFVDSCAMIMRKASLEELDQPKRYRLKKHVSAVKKRLISCRKKH</sequence>
<feature type="region of interest" description="Disordered" evidence="1">
    <location>
        <begin position="315"/>
        <end position="337"/>
    </location>
</feature>
<evidence type="ECO:0008006" key="4">
    <source>
        <dbReference type="Google" id="ProtNLM"/>
    </source>
</evidence>
<evidence type="ECO:0000313" key="2">
    <source>
        <dbReference type="EMBL" id="KAL1277438.1"/>
    </source>
</evidence>
<evidence type="ECO:0000313" key="3">
    <source>
        <dbReference type="Proteomes" id="UP001558613"/>
    </source>
</evidence>
<evidence type="ECO:0000256" key="1">
    <source>
        <dbReference type="SAM" id="MobiDB-lite"/>
    </source>
</evidence>
<comment type="caution">
    <text evidence="2">The sequence shown here is derived from an EMBL/GenBank/DDBJ whole genome shotgun (WGS) entry which is preliminary data.</text>
</comment>
<feature type="region of interest" description="Disordered" evidence="1">
    <location>
        <begin position="197"/>
        <end position="243"/>
    </location>
</feature>
<dbReference type="EMBL" id="JAYMGO010000003">
    <property type="protein sequence ID" value="KAL1277438.1"/>
    <property type="molecule type" value="Genomic_DNA"/>
</dbReference>
<dbReference type="Proteomes" id="UP001558613">
    <property type="component" value="Unassembled WGS sequence"/>
</dbReference>
<gene>
    <name evidence="2" type="ORF">QQF64_024111</name>
</gene>
<accession>A0ABR3NKB4</accession>
<organism evidence="2 3">
    <name type="scientific">Cirrhinus molitorella</name>
    <name type="common">mud carp</name>
    <dbReference type="NCBI Taxonomy" id="172907"/>
    <lineage>
        <taxon>Eukaryota</taxon>
        <taxon>Metazoa</taxon>
        <taxon>Chordata</taxon>
        <taxon>Craniata</taxon>
        <taxon>Vertebrata</taxon>
        <taxon>Euteleostomi</taxon>
        <taxon>Actinopterygii</taxon>
        <taxon>Neopterygii</taxon>
        <taxon>Teleostei</taxon>
        <taxon>Ostariophysi</taxon>
        <taxon>Cypriniformes</taxon>
        <taxon>Cyprinidae</taxon>
        <taxon>Labeoninae</taxon>
        <taxon>Labeonini</taxon>
        <taxon>Cirrhinus</taxon>
    </lineage>
</organism>
<name>A0ABR3NKB4_9TELE</name>